<feature type="region of interest" description="Disordered" evidence="9">
    <location>
        <begin position="720"/>
        <end position="790"/>
    </location>
</feature>
<evidence type="ECO:0000256" key="5">
    <source>
        <dbReference type="ARBA" id="ARBA00022843"/>
    </source>
</evidence>
<dbReference type="Gene3D" id="3.10.260.40">
    <property type="entry name" value="BCL-6 corepressor, PCGF1 binding domain"/>
    <property type="match status" value="1"/>
</dbReference>
<keyword evidence="2" id="KW-1017">Isopeptide bond</keyword>
<dbReference type="InParanoid" id="A0A673W7X9"/>
<keyword evidence="6" id="KW-0539">Nucleus</keyword>
<feature type="compositionally biased region" description="Basic and acidic residues" evidence="9">
    <location>
        <begin position="837"/>
        <end position="848"/>
    </location>
</feature>
<dbReference type="GeneTree" id="ENSGT00940000153737"/>
<feature type="compositionally biased region" description="Basic and acidic residues" evidence="9">
    <location>
        <begin position="892"/>
        <end position="917"/>
    </location>
</feature>
<dbReference type="Proteomes" id="UP000472277">
    <property type="component" value="Chromosome 20"/>
</dbReference>
<evidence type="ECO:0000256" key="9">
    <source>
        <dbReference type="SAM" id="MobiDB-lite"/>
    </source>
</evidence>
<feature type="region of interest" description="Disordered" evidence="9">
    <location>
        <begin position="229"/>
        <end position="318"/>
    </location>
</feature>
<sequence length="1591" mass="173612">MGLDRNALMRDGLRLHGSVVYPGIRALSAEKPHEGSTTLPLSYNRDGLPDLLYKPDVSMDRSKPTNGYLDLYKSPPPSLHRGPEGLDRRGVGPGGEKPSELGLGGAGAGAGGYLRLPWGLSRGLYPEAGLYPYMDSSKYAALSMYKAQFLNQPSPYLPQHLAYQSLCASQGGNMNPAAASAAERLYYMPPYPPSPISSPLVGSPMRIPAVSVAPTSMVHCQEKGLSVGSRVHHEGSPFGQQLHQPPPPPQHLLPPPHRQRPRQTPQQNNSSGSSSSSSGGSSGGSNTNSSSLPIDSSPRASSRLPQPAPPLPPPHIDSTMDLQRAVSRIVPLSPSSCSSSQTIPHSFYVSSMAPENPSPARPSPHKPRPRDGVSDHRAGGCEKRPSQCPSKPSSERPAPLNQPPTTKDPADPKPLDLSGRLLELGLPPNSFPVKMEALGSPGPRYGPPPSRELLKETLSLSPPSLPSHSLSVVSSTSSKAPERPEMISTLHSSWVVPTLTPTYTIGPSPDTQGKGSSPSVIKNKALERVLPQPQQRSPSCPRVGETNTTPIPSNLNPPSTIPLSPKPNNDWPKPSPSQSESSPMAGHHRNSTEKPPKAPKRAETSQEVSPYNKRPCLENANGHPPSHLYLPQSEAYLPHSMVYANRYLHYSVPDGMALHSLPLPGKGPAYPSPVLLGSNSLYPSHLAAKQPVPYQSHAGEYLTYNSQEMAHPLMHTHTDSKALERADQGPKSRGQGQDKPRGLKEDFGGSHRGRCDVETGEGSHVKRNKDAGEWGGSQPRPLSSSSTSIPSKDRIVCIDLVHSDTDGESTPAANKPPLPVIVPITRGNQHQCGHGDQSMREVEREPEHQLPLQGSPGLVTRAEESREDQSPSSDPRDQGEQVKSTLRCARTSGDRKTRDRTLGDCDRTAVDRTTGDKGDEDEEGGRRGSRRTSLTKRIANSSGYVGDRIKCVTTELYADSSKLSREQRALQMEVISREGSNISRPAANWERAMMRFSELELKEKECGGVCVSASAAVAGQQLADRQRREREWEHCQHTARQGEREDACVLWGSEQPMAPTTNEDDDEEVRKLKVCIELKGLRLRKPTASSPERPEVKEERTWSSHHSPSFLPRTLPPTPTWSPAHALPPRDRKFKVDPEVKPLSQKPEITKSWAREMLANGDAKRDTLCEGMASCVRERLSVLYVCVAGFILIGVCVRVFSLTPSSCLSLPQVSEQCARRKRPSSPLHYLGSPVKPCSRATRPPSVPPQVNGSGPVPPDGAGVRRAPPAEPPVVRPIPPEARRLIVNKNAGETLLQRAARLGYEEVVLYCVENRVCEVNHRDYAGYCALHEACARGWLSIVIHLLEHGADINCSAQDGTRPLHDAVENDHLDVVRVLLSYGADPTLATYSGRGLLKMTHSDSMERFLTDYFADLQGRSNDDPEIYWEFYGSTVCEGGSVCDVLADPPGPEDKDRRELFEFEFSDRPLLPCYNIQVSLSQGPRNWLLLSDVLRRLRMSARSFRSSFPHMEVVTMAEAEFYRQASLSQLFSCPDELEGFQPDSKELLDLVEGSAELAALLGSNLECLDDRWDEPPEPTSKPTPNQSSLTLCPL</sequence>
<feature type="region of interest" description="Disordered" evidence="9">
    <location>
        <begin position="499"/>
        <end position="625"/>
    </location>
</feature>
<feature type="region of interest" description="Disordered" evidence="9">
    <location>
        <begin position="1085"/>
        <end position="1131"/>
    </location>
</feature>
<comment type="similarity">
    <text evidence="7">Belongs to the BCOR family.</text>
</comment>
<dbReference type="Gene3D" id="1.25.40.20">
    <property type="entry name" value="Ankyrin repeat-containing domain"/>
    <property type="match status" value="1"/>
</dbReference>
<keyword evidence="5" id="KW-0832">Ubl conjugation</keyword>
<evidence type="ECO:0000256" key="1">
    <source>
        <dbReference type="ARBA" id="ARBA00004123"/>
    </source>
</evidence>
<feature type="region of interest" description="Disordered" evidence="9">
    <location>
        <begin position="349"/>
        <end position="484"/>
    </location>
</feature>
<evidence type="ECO:0000256" key="3">
    <source>
        <dbReference type="ARBA" id="ARBA00022553"/>
    </source>
</evidence>
<feature type="region of interest" description="Disordered" evidence="9">
    <location>
        <begin position="1223"/>
        <end position="1275"/>
    </location>
</feature>
<reference evidence="11" key="1">
    <citation type="submission" date="2025-08" db="UniProtKB">
        <authorList>
            <consortium name="Ensembl"/>
        </authorList>
    </citation>
    <scope>IDENTIFICATION</scope>
</reference>
<dbReference type="PANTHER" id="PTHR24117">
    <property type="entry name" value="AGAP007537-PB"/>
    <property type="match status" value="1"/>
</dbReference>
<dbReference type="GO" id="GO:0005634">
    <property type="term" value="C:nucleus"/>
    <property type="evidence" value="ECO:0007669"/>
    <property type="project" value="UniProtKB-SubCell"/>
</dbReference>
<feature type="compositionally biased region" description="Polar residues" evidence="9">
    <location>
        <begin position="1577"/>
        <end position="1591"/>
    </location>
</feature>
<evidence type="ECO:0000259" key="10">
    <source>
        <dbReference type="Pfam" id="PF16553"/>
    </source>
</evidence>
<feature type="compositionally biased region" description="Low complexity" evidence="9">
    <location>
        <begin position="777"/>
        <end position="790"/>
    </location>
</feature>
<evidence type="ECO:0000256" key="4">
    <source>
        <dbReference type="ARBA" id="ARBA00022737"/>
    </source>
</evidence>
<keyword evidence="4" id="KW-0677">Repeat</keyword>
<dbReference type="InterPro" id="IPR036770">
    <property type="entry name" value="Ankyrin_rpt-contain_sf"/>
</dbReference>
<feature type="region of interest" description="Disordered" evidence="9">
    <location>
        <begin position="1568"/>
        <end position="1591"/>
    </location>
</feature>
<dbReference type="Ensembl" id="ENSSTUT00000005381.1">
    <property type="protein sequence ID" value="ENSSTUP00000005088.1"/>
    <property type="gene ID" value="ENSSTUG00000002402.1"/>
</dbReference>
<dbReference type="GO" id="GO:0000122">
    <property type="term" value="P:negative regulation of transcription by RNA polymerase II"/>
    <property type="evidence" value="ECO:0007669"/>
    <property type="project" value="TreeGrafter"/>
</dbReference>
<feature type="compositionally biased region" description="Polar residues" evidence="9">
    <location>
        <begin position="545"/>
        <end position="562"/>
    </location>
</feature>
<reference evidence="11" key="2">
    <citation type="submission" date="2025-09" db="UniProtKB">
        <authorList>
            <consortium name="Ensembl"/>
        </authorList>
    </citation>
    <scope>IDENTIFICATION</scope>
</reference>
<dbReference type="PANTHER" id="PTHR24117:SF8">
    <property type="entry name" value="BCL-6 COREPRESSOR"/>
    <property type="match status" value="1"/>
</dbReference>
<feature type="domain" description="BCL-6 corepressor PCGF1 binding" evidence="10">
    <location>
        <begin position="1456"/>
        <end position="1566"/>
    </location>
</feature>
<feature type="compositionally biased region" description="Pro residues" evidence="9">
    <location>
        <begin position="306"/>
        <end position="315"/>
    </location>
</feature>
<feature type="repeat" description="ANK" evidence="8">
    <location>
        <begin position="1357"/>
        <end position="1389"/>
    </location>
</feature>
<dbReference type="PROSITE" id="PS50297">
    <property type="entry name" value="ANK_REP_REGION"/>
    <property type="match status" value="2"/>
</dbReference>
<feature type="compositionally biased region" description="Basic and acidic residues" evidence="9">
    <location>
        <begin position="81"/>
        <end position="90"/>
    </location>
</feature>
<dbReference type="SUPFAM" id="SSF48403">
    <property type="entry name" value="Ankyrin repeat"/>
    <property type="match status" value="1"/>
</dbReference>
<feature type="compositionally biased region" description="Pro residues" evidence="9">
    <location>
        <begin position="244"/>
        <end position="256"/>
    </location>
</feature>
<name>A0A673W7X9_SALTR</name>
<dbReference type="InterPro" id="IPR032365">
    <property type="entry name" value="PUFD"/>
</dbReference>
<feature type="compositionally biased region" description="Basic and acidic residues" evidence="9">
    <location>
        <begin position="369"/>
        <end position="385"/>
    </location>
</feature>
<feature type="compositionally biased region" description="Basic and acidic residues" evidence="9">
    <location>
        <begin position="861"/>
        <end position="880"/>
    </location>
</feature>
<evidence type="ECO:0000256" key="6">
    <source>
        <dbReference type="ARBA" id="ARBA00023242"/>
    </source>
</evidence>
<feature type="compositionally biased region" description="Basic and acidic residues" evidence="9">
    <location>
        <begin position="720"/>
        <end position="772"/>
    </location>
</feature>
<gene>
    <name evidence="11" type="primary">BCOR</name>
    <name evidence="11" type="synonym">LOC115156299</name>
</gene>
<feature type="repeat" description="ANK" evidence="8">
    <location>
        <begin position="1324"/>
        <end position="1356"/>
    </location>
</feature>
<feature type="compositionally biased region" description="Basic and acidic residues" evidence="9">
    <location>
        <begin position="1092"/>
        <end position="1102"/>
    </location>
</feature>
<evidence type="ECO:0000256" key="8">
    <source>
        <dbReference type="PROSITE-ProRule" id="PRU00023"/>
    </source>
</evidence>
<feature type="compositionally biased region" description="Low complexity" evidence="9">
    <location>
        <begin position="531"/>
        <end position="542"/>
    </location>
</feature>
<feature type="compositionally biased region" description="Low complexity" evidence="9">
    <location>
        <begin position="456"/>
        <end position="479"/>
    </location>
</feature>
<dbReference type="InterPro" id="IPR002110">
    <property type="entry name" value="Ankyrin_rpt"/>
</dbReference>
<dbReference type="OMA" id="PATNWER"/>
<keyword evidence="12" id="KW-1185">Reference proteome</keyword>
<accession>A0A673W7X9</accession>
<feature type="region of interest" description="Disordered" evidence="9">
    <location>
        <begin position="67"/>
        <end position="104"/>
    </location>
</feature>
<dbReference type="GO" id="GO:0003714">
    <property type="term" value="F:transcription corepressor activity"/>
    <property type="evidence" value="ECO:0007669"/>
    <property type="project" value="TreeGrafter"/>
</dbReference>
<dbReference type="Pfam" id="PF16553">
    <property type="entry name" value="PUFD"/>
    <property type="match status" value="1"/>
</dbReference>
<feature type="compositionally biased region" description="Low complexity" evidence="9">
    <location>
        <begin position="415"/>
        <end position="428"/>
    </location>
</feature>
<comment type="subcellular location">
    <subcellularLocation>
        <location evidence="1">Nucleus</location>
    </subcellularLocation>
</comment>
<evidence type="ECO:0000313" key="11">
    <source>
        <dbReference type="Ensembl" id="ENSSTUP00000005088.1"/>
    </source>
</evidence>
<evidence type="ECO:0000256" key="7">
    <source>
        <dbReference type="ARBA" id="ARBA00034703"/>
    </source>
</evidence>
<protein>
    <submittedName>
        <fullName evidence="11">BCL6 corepressor</fullName>
    </submittedName>
</protein>
<proteinExistence type="inferred from homology"/>
<feature type="compositionally biased region" description="Polar residues" evidence="9">
    <location>
        <begin position="499"/>
        <end position="520"/>
    </location>
</feature>
<keyword evidence="3" id="KW-0597">Phosphoprotein</keyword>
<evidence type="ECO:0000256" key="2">
    <source>
        <dbReference type="ARBA" id="ARBA00022499"/>
    </source>
</evidence>
<feature type="compositionally biased region" description="Low complexity" evidence="9">
    <location>
        <begin position="262"/>
        <end position="305"/>
    </location>
</feature>
<dbReference type="InterPro" id="IPR047144">
    <property type="entry name" value="BCOR-like"/>
</dbReference>
<keyword evidence="8" id="KW-0040">ANK repeat</keyword>
<evidence type="ECO:0000313" key="12">
    <source>
        <dbReference type="Proteomes" id="UP000472277"/>
    </source>
</evidence>
<dbReference type="PROSITE" id="PS50088">
    <property type="entry name" value="ANK_REPEAT"/>
    <property type="match status" value="2"/>
</dbReference>
<dbReference type="FunFam" id="1.25.40.20:FF:000032">
    <property type="entry name" value="BCL-6 corepressor isoform X1"/>
    <property type="match status" value="1"/>
</dbReference>
<feature type="region of interest" description="Disordered" evidence="9">
    <location>
        <begin position="805"/>
        <end position="935"/>
    </location>
</feature>
<feature type="compositionally biased region" description="Basic and acidic residues" evidence="9">
    <location>
        <begin position="590"/>
        <end position="604"/>
    </location>
</feature>
<organism evidence="11 12">
    <name type="scientific">Salmo trutta</name>
    <name type="common">Brown trout</name>
    <dbReference type="NCBI Taxonomy" id="8032"/>
    <lineage>
        <taxon>Eukaryota</taxon>
        <taxon>Metazoa</taxon>
        <taxon>Chordata</taxon>
        <taxon>Craniata</taxon>
        <taxon>Vertebrata</taxon>
        <taxon>Euteleostomi</taxon>
        <taxon>Actinopterygii</taxon>
        <taxon>Neopterygii</taxon>
        <taxon>Teleostei</taxon>
        <taxon>Protacanthopterygii</taxon>
        <taxon>Salmoniformes</taxon>
        <taxon>Salmonidae</taxon>
        <taxon>Salmoninae</taxon>
        <taxon>Salmo</taxon>
    </lineage>
</organism>
<dbReference type="InterPro" id="IPR038227">
    <property type="entry name" value="PUFD_som_sf"/>
</dbReference>
<dbReference type="Pfam" id="PF12796">
    <property type="entry name" value="Ank_2"/>
    <property type="match status" value="1"/>
</dbReference>
<dbReference type="SMART" id="SM00248">
    <property type="entry name" value="ANK"/>
    <property type="match status" value="3"/>
</dbReference>